<gene>
    <name evidence="2" type="ORF">TWF694_006081</name>
</gene>
<comment type="caution">
    <text evidence="2">The sequence shown here is derived from an EMBL/GenBank/DDBJ whole genome shotgun (WGS) entry which is preliminary data.</text>
</comment>
<evidence type="ECO:0008006" key="4">
    <source>
        <dbReference type="Google" id="ProtNLM"/>
    </source>
</evidence>
<dbReference type="EMBL" id="JAVHJO010000019">
    <property type="protein sequence ID" value="KAK6523187.1"/>
    <property type="molecule type" value="Genomic_DNA"/>
</dbReference>
<dbReference type="AlphaFoldDB" id="A0AAV9WS86"/>
<organism evidence="2 3">
    <name type="scientific">Orbilia ellipsospora</name>
    <dbReference type="NCBI Taxonomy" id="2528407"/>
    <lineage>
        <taxon>Eukaryota</taxon>
        <taxon>Fungi</taxon>
        <taxon>Dikarya</taxon>
        <taxon>Ascomycota</taxon>
        <taxon>Pezizomycotina</taxon>
        <taxon>Orbiliomycetes</taxon>
        <taxon>Orbiliales</taxon>
        <taxon>Orbiliaceae</taxon>
        <taxon>Orbilia</taxon>
    </lineage>
</organism>
<evidence type="ECO:0000313" key="3">
    <source>
        <dbReference type="Proteomes" id="UP001365542"/>
    </source>
</evidence>
<feature type="region of interest" description="Disordered" evidence="1">
    <location>
        <begin position="1"/>
        <end position="105"/>
    </location>
</feature>
<accession>A0AAV9WS86</accession>
<evidence type="ECO:0000256" key="1">
    <source>
        <dbReference type="SAM" id="MobiDB-lite"/>
    </source>
</evidence>
<name>A0AAV9WS86_9PEZI</name>
<feature type="compositionally biased region" description="Basic and acidic residues" evidence="1">
    <location>
        <begin position="41"/>
        <end position="55"/>
    </location>
</feature>
<feature type="compositionally biased region" description="Basic residues" evidence="1">
    <location>
        <begin position="56"/>
        <end position="65"/>
    </location>
</feature>
<sequence>MMGSAETPDNLSAKNEPETEPDSDTGKDNSSNLKRFMFTRYKIDKFEGSEQVGREKGKRRGSKKPPPHDPKPEIQGPAVSPTTKAGEPEGATRTEPAGITPSDKATIQVQKISLIGQDAEEKIKCQPVATFSVPGLLHSIRLRSLNEILPRECMPYQWCLKDGSLISDKTSVLEYLSYTEDEVDKKTKTKILYIKPAEKGSLQQEAAKILVNPPFLIKFILVTEDNAEQDEGSLSSSQVANLAKISQTPLKMFRKQIRNMLMDPKKHQFCLKDGTTIGDDVTLGEYISLEGEVVDTTTTPAIRLRFRKPGARKPLAAVDSKVQGVVDAAKSKASAGFTERHDTLLSKDANLGGLARDFKSLGDSQISKEAMGGVAMQVARFV</sequence>
<evidence type="ECO:0000313" key="2">
    <source>
        <dbReference type="EMBL" id="KAK6523187.1"/>
    </source>
</evidence>
<protein>
    <recommendedName>
        <fullName evidence="4">Ubiquitin-like domain-containing protein</fullName>
    </recommendedName>
</protein>
<reference evidence="2 3" key="1">
    <citation type="submission" date="2019-10" db="EMBL/GenBank/DDBJ databases">
        <authorList>
            <person name="Palmer J.M."/>
        </authorList>
    </citation>
    <scope>NUCLEOTIDE SEQUENCE [LARGE SCALE GENOMIC DNA]</scope>
    <source>
        <strain evidence="2 3">TWF694</strain>
    </source>
</reference>
<keyword evidence="3" id="KW-1185">Reference proteome</keyword>
<proteinExistence type="predicted"/>
<dbReference type="Proteomes" id="UP001365542">
    <property type="component" value="Unassembled WGS sequence"/>
</dbReference>